<protein>
    <recommendedName>
        <fullName evidence="4">SRPBCC family protein</fullName>
    </recommendedName>
</protein>
<evidence type="ECO:0000313" key="3">
    <source>
        <dbReference type="Proteomes" id="UP001161423"/>
    </source>
</evidence>
<dbReference type="Pfam" id="PF10604">
    <property type="entry name" value="Polyketide_cyc2"/>
    <property type="match status" value="1"/>
</dbReference>
<evidence type="ECO:0008006" key="4">
    <source>
        <dbReference type="Google" id="ProtNLM"/>
    </source>
</evidence>
<feature type="chain" id="PRO_5046299404" description="SRPBCC family protein" evidence="1">
    <location>
        <begin position="25"/>
        <end position="168"/>
    </location>
</feature>
<evidence type="ECO:0000256" key="1">
    <source>
        <dbReference type="SAM" id="SignalP"/>
    </source>
</evidence>
<feature type="signal peptide" evidence="1">
    <location>
        <begin position="1"/>
        <end position="24"/>
    </location>
</feature>
<reference evidence="2" key="1">
    <citation type="journal article" date="2014" name="Int. J. Syst. Evol. Microbiol.">
        <title>Complete genome of a new Firmicutes species belonging to the dominant human colonic microbiota ('Ruminococcus bicirculans') reveals two chromosomes and a selective capacity to utilize plant glucans.</title>
        <authorList>
            <consortium name="NISC Comparative Sequencing Program"/>
            <person name="Wegmann U."/>
            <person name="Louis P."/>
            <person name="Goesmann A."/>
            <person name="Henrissat B."/>
            <person name="Duncan S.H."/>
            <person name="Flint H.J."/>
        </authorList>
    </citation>
    <scope>NUCLEOTIDE SEQUENCE</scope>
    <source>
        <strain evidence="2">NBRC 102424</strain>
    </source>
</reference>
<comment type="caution">
    <text evidence="2">The sequence shown here is derived from an EMBL/GenBank/DDBJ whole genome shotgun (WGS) entry which is preliminary data.</text>
</comment>
<keyword evidence="1" id="KW-0732">Signal</keyword>
<dbReference type="RefSeq" id="WP_284722671.1">
    <property type="nucleotide sequence ID" value="NZ_BSND01000004.1"/>
</dbReference>
<dbReference type="CDD" id="cd07821">
    <property type="entry name" value="PYR_PYL_RCAR_like"/>
    <property type="match status" value="1"/>
</dbReference>
<dbReference type="Proteomes" id="UP001161423">
    <property type="component" value="Unassembled WGS sequence"/>
</dbReference>
<proteinExistence type="predicted"/>
<dbReference type="EMBL" id="BSND01000004">
    <property type="protein sequence ID" value="GLP99201.1"/>
    <property type="molecule type" value="Genomic_DNA"/>
</dbReference>
<reference evidence="2" key="2">
    <citation type="submission" date="2023-01" db="EMBL/GenBank/DDBJ databases">
        <title>Draft genome sequence of Methylophaga thalassica strain NBRC 102424.</title>
        <authorList>
            <person name="Sun Q."/>
            <person name="Mori K."/>
        </authorList>
    </citation>
    <scope>NUCLEOTIDE SEQUENCE</scope>
    <source>
        <strain evidence="2">NBRC 102424</strain>
    </source>
</reference>
<evidence type="ECO:0000313" key="2">
    <source>
        <dbReference type="EMBL" id="GLP99201.1"/>
    </source>
</evidence>
<keyword evidence="3" id="KW-1185">Reference proteome</keyword>
<dbReference type="InterPro" id="IPR023393">
    <property type="entry name" value="START-like_dom_sf"/>
</dbReference>
<accession>A0ABQ5TUU2</accession>
<dbReference type="SUPFAM" id="SSF55961">
    <property type="entry name" value="Bet v1-like"/>
    <property type="match status" value="1"/>
</dbReference>
<name>A0ABQ5TUU2_9GAMM</name>
<dbReference type="PANTHER" id="PTHR39332:SF7">
    <property type="entry name" value="SRPBCC FAMILY PROTEIN"/>
    <property type="match status" value="1"/>
</dbReference>
<sequence>MTTRTVLKTALTAAIMLTSLSSLAAGALSVDKQITVNANPATVWKMVGNFNGLDVWHPVVVMSEIKTGQNNQPGAERLLSLGNGATITEKLTAYSDVDTSYSYAIMASPLPVKNYESTITVSSAGEGKANVRWSSSFDANGADDQAAIDAITGVYEGGLNQLQKDFAQ</sequence>
<dbReference type="Gene3D" id="3.30.530.20">
    <property type="match status" value="1"/>
</dbReference>
<dbReference type="PANTHER" id="PTHR39332">
    <property type="entry name" value="BLL4707 PROTEIN"/>
    <property type="match status" value="1"/>
</dbReference>
<dbReference type="InterPro" id="IPR019587">
    <property type="entry name" value="Polyketide_cyclase/dehydratase"/>
</dbReference>
<organism evidence="2 3">
    <name type="scientific">Methylophaga thalassica</name>
    <dbReference type="NCBI Taxonomy" id="40223"/>
    <lineage>
        <taxon>Bacteria</taxon>
        <taxon>Pseudomonadati</taxon>
        <taxon>Pseudomonadota</taxon>
        <taxon>Gammaproteobacteria</taxon>
        <taxon>Thiotrichales</taxon>
        <taxon>Piscirickettsiaceae</taxon>
        <taxon>Methylophaga</taxon>
    </lineage>
</organism>
<gene>
    <name evidence="2" type="ORF">GCM10007891_10550</name>
</gene>